<keyword evidence="5" id="KW-1185">Reference proteome</keyword>
<evidence type="ECO:0000256" key="2">
    <source>
        <dbReference type="SAM" id="Phobius"/>
    </source>
</evidence>
<dbReference type="EMBL" id="CP014859">
    <property type="protein sequence ID" value="AOS65284.1"/>
    <property type="molecule type" value="Genomic_DNA"/>
</dbReference>
<feature type="transmembrane region" description="Helical" evidence="2">
    <location>
        <begin position="123"/>
        <end position="140"/>
    </location>
</feature>
<name>A0AAC9HTH3_9PSEU</name>
<feature type="transmembrane region" description="Helical" evidence="2">
    <location>
        <begin position="147"/>
        <end position="166"/>
    </location>
</feature>
<proteinExistence type="predicted"/>
<feature type="domain" description="DUF1468" evidence="3">
    <location>
        <begin position="35"/>
        <end position="170"/>
    </location>
</feature>
<dbReference type="Proteomes" id="UP000095210">
    <property type="component" value="Chromosome"/>
</dbReference>
<dbReference type="InterPro" id="IPR009936">
    <property type="entry name" value="DUF1468"/>
</dbReference>
<keyword evidence="2" id="KW-0472">Membrane</keyword>
<feature type="transmembrane region" description="Helical" evidence="2">
    <location>
        <begin position="59"/>
        <end position="80"/>
    </location>
</feature>
<feature type="transmembrane region" description="Helical" evidence="2">
    <location>
        <begin position="27"/>
        <end position="47"/>
    </location>
</feature>
<accession>A0AAC9HTH3</accession>
<evidence type="ECO:0000313" key="4">
    <source>
        <dbReference type="EMBL" id="AOS65284.1"/>
    </source>
</evidence>
<evidence type="ECO:0000313" key="5">
    <source>
        <dbReference type="Proteomes" id="UP000095210"/>
    </source>
</evidence>
<dbReference type="AlphaFoldDB" id="A0AAC9HTH3"/>
<feature type="region of interest" description="Disordered" evidence="1">
    <location>
        <begin position="1"/>
        <end position="24"/>
    </location>
</feature>
<dbReference type="KEGG" id="ahm:TL08_22510"/>
<evidence type="ECO:0000259" key="3">
    <source>
        <dbReference type="Pfam" id="PF07331"/>
    </source>
</evidence>
<keyword evidence="2" id="KW-1133">Transmembrane helix</keyword>
<evidence type="ECO:0000256" key="1">
    <source>
        <dbReference type="SAM" id="MobiDB-lite"/>
    </source>
</evidence>
<dbReference type="Pfam" id="PF07331">
    <property type="entry name" value="TctB"/>
    <property type="match status" value="1"/>
</dbReference>
<sequence>MSRMTDPEPQAGPPAERPAPSGSDRRTVLATGAFGALMVLAAALVIIDAIRLPETNAVVGPAVVPLPIGILLGLVGAILLGQSVLRLRTAPAGVQWQPKALLRLAGMVTALVAFAVLLPFLGYVVTSAGLFVAAAMLLGATHLGRMIAYGWALAAIVFLVFDRLIGLTLPTGPWGF</sequence>
<organism evidence="4 5">
    <name type="scientific">Actinoalloteichus hymeniacidonis</name>
    <dbReference type="NCBI Taxonomy" id="340345"/>
    <lineage>
        <taxon>Bacteria</taxon>
        <taxon>Bacillati</taxon>
        <taxon>Actinomycetota</taxon>
        <taxon>Actinomycetes</taxon>
        <taxon>Pseudonocardiales</taxon>
        <taxon>Pseudonocardiaceae</taxon>
        <taxon>Actinoalloteichus</taxon>
    </lineage>
</organism>
<keyword evidence="2" id="KW-0812">Transmembrane</keyword>
<reference evidence="5" key="1">
    <citation type="submission" date="2016-03" db="EMBL/GenBank/DDBJ databases">
        <title>Complete genome sequence of the type strain Actinoalloteichus hymeniacidonis DSM 45092.</title>
        <authorList>
            <person name="Schaffert L."/>
            <person name="Albersmeier A."/>
            <person name="Winkler A."/>
            <person name="Kalinowski J."/>
            <person name="Zotchev S."/>
            <person name="Ruckert C."/>
        </authorList>
    </citation>
    <scope>NUCLEOTIDE SEQUENCE [LARGE SCALE GENOMIC DNA]</scope>
    <source>
        <strain evidence="5">HPA177(T) (DSM 45092(T))</strain>
    </source>
</reference>
<protein>
    <submittedName>
        <fullName evidence="4">Tripartite tricarboxylate transporter TctB family</fullName>
    </submittedName>
</protein>
<gene>
    <name evidence="4" type="ORF">TL08_22510</name>
</gene>
<feature type="transmembrane region" description="Helical" evidence="2">
    <location>
        <begin position="100"/>
        <end position="117"/>
    </location>
</feature>